<proteinExistence type="predicted"/>
<evidence type="ECO:0000313" key="3">
    <source>
        <dbReference type="Proteomes" id="UP000837857"/>
    </source>
</evidence>
<evidence type="ECO:0000313" key="2">
    <source>
        <dbReference type="EMBL" id="CAH2038123.1"/>
    </source>
</evidence>
<dbReference type="PROSITE" id="PS50041">
    <property type="entry name" value="C_TYPE_LECTIN_2"/>
    <property type="match status" value="2"/>
</dbReference>
<organism evidence="2 3">
    <name type="scientific">Iphiclides podalirius</name>
    <name type="common">scarce swallowtail</name>
    <dbReference type="NCBI Taxonomy" id="110791"/>
    <lineage>
        <taxon>Eukaryota</taxon>
        <taxon>Metazoa</taxon>
        <taxon>Ecdysozoa</taxon>
        <taxon>Arthropoda</taxon>
        <taxon>Hexapoda</taxon>
        <taxon>Insecta</taxon>
        <taxon>Pterygota</taxon>
        <taxon>Neoptera</taxon>
        <taxon>Endopterygota</taxon>
        <taxon>Lepidoptera</taxon>
        <taxon>Glossata</taxon>
        <taxon>Ditrysia</taxon>
        <taxon>Papilionoidea</taxon>
        <taxon>Papilionidae</taxon>
        <taxon>Papilioninae</taxon>
        <taxon>Iphiclides</taxon>
    </lineage>
</organism>
<keyword evidence="3" id="KW-1185">Reference proteome</keyword>
<feature type="domain" description="C-type lectin" evidence="1">
    <location>
        <begin position="295"/>
        <end position="422"/>
    </location>
</feature>
<dbReference type="Pfam" id="PF00059">
    <property type="entry name" value="Lectin_C"/>
    <property type="match status" value="2"/>
</dbReference>
<feature type="domain" description="C-type lectin" evidence="1">
    <location>
        <begin position="164"/>
        <end position="271"/>
    </location>
</feature>
<accession>A0ABN8HT61</accession>
<dbReference type="InterPro" id="IPR016186">
    <property type="entry name" value="C-type_lectin-like/link_sf"/>
</dbReference>
<reference evidence="2" key="1">
    <citation type="submission" date="2022-03" db="EMBL/GenBank/DDBJ databases">
        <authorList>
            <person name="Martin H S."/>
        </authorList>
    </citation>
    <scope>NUCLEOTIDE SEQUENCE</scope>
</reference>
<dbReference type="SMART" id="SM00034">
    <property type="entry name" value="CLECT"/>
    <property type="match status" value="2"/>
</dbReference>
<dbReference type="Proteomes" id="UP000837857">
    <property type="component" value="Chromosome 10"/>
</dbReference>
<dbReference type="InterPro" id="IPR001304">
    <property type="entry name" value="C-type_lectin-like"/>
</dbReference>
<dbReference type="CDD" id="cd00037">
    <property type="entry name" value="CLECT"/>
    <property type="match status" value="2"/>
</dbReference>
<dbReference type="EMBL" id="OW152822">
    <property type="protein sequence ID" value="CAH2038123.1"/>
    <property type="molecule type" value="Genomic_DNA"/>
</dbReference>
<dbReference type="InterPro" id="IPR050111">
    <property type="entry name" value="C-type_lectin/snaclec_domain"/>
</dbReference>
<evidence type="ECO:0000259" key="1">
    <source>
        <dbReference type="PROSITE" id="PS50041"/>
    </source>
</evidence>
<dbReference type="SUPFAM" id="SSF56436">
    <property type="entry name" value="C-type lectin-like"/>
    <property type="match status" value="2"/>
</dbReference>
<protein>
    <recommendedName>
        <fullName evidence="1">C-type lectin domain-containing protein</fullName>
    </recommendedName>
</protein>
<dbReference type="InterPro" id="IPR016187">
    <property type="entry name" value="CTDL_fold"/>
</dbReference>
<sequence length="432" mass="47980">MYVVLDENLDAAAICGAEEINGGSGCRLFSRSKWLDSPTIDAGKSSGEPLRPHRVVLDFSPRPEDTAEVQERCVEFLKLIDRTPHSCGARDTEIADEMTEEATGCTCRNIEKIMSSDNVEDFPAIHAVNQLQTQALLYGKEFRCDYTYFPDTQGWLKLHRVPSNWFEARLRCHLEGGNLASPLNISLRTAMKILINEATGDMTPGVFTGINAFFSKGDFHSIEGVPLWKIPHVWASGEPDNFNDQESCIALLPDGSVSDVDCHDPLPYICYKENTKTMVMSNCGTTDSEYVFDSGTGSCYKFHTVPRTWSRAFMACTAEGGHLVIINSEQEAKVVRSIFAKHPAGSMVGNFWQDVAFVGFHDWNEHGEWLTVHGETLSEAGYAKFSGGEPNNSTTGEFCGAVYRTALFDDLWCEKEYAFICEKSPDSLLCDS</sequence>
<dbReference type="PANTHER" id="PTHR22803">
    <property type="entry name" value="MANNOSE, PHOSPHOLIPASE, LECTIN RECEPTOR RELATED"/>
    <property type="match status" value="1"/>
</dbReference>
<feature type="non-terminal residue" evidence="2">
    <location>
        <position position="432"/>
    </location>
</feature>
<gene>
    <name evidence="2" type="ORF">IPOD504_LOCUS1469</name>
</gene>
<dbReference type="Gene3D" id="3.10.100.10">
    <property type="entry name" value="Mannose-Binding Protein A, subunit A"/>
    <property type="match status" value="2"/>
</dbReference>
<name>A0ABN8HT61_9NEOP</name>